<evidence type="ECO:0000256" key="4">
    <source>
        <dbReference type="ARBA" id="ARBA00022884"/>
    </source>
</evidence>
<feature type="region of interest" description="Disordered" evidence="5">
    <location>
        <begin position="60"/>
        <end position="84"/>
    </location>
</feature>
<accession>A0ABR2M8P4</accession>
<dbReference type="InterPro" id="IPR004087">
    <property type="entry name" value="KH_dom"/>
</dbReference>
<keyword evidence="8" id="KW-1185">Reference proteome</keyword>
<feature type="compositionally biased region" description="Low complexity" evidence="5">
    <location>
        <begin position="127"/>
        <end position="139"/>
    </location>
</feature>
<dbReference type="Gene3D" id="6.10.140.1790">
    <property type="match status" value="1"/>
</dbReference>
<dbReference type="Pfam" id="PF22675">
    <property type="entry name" value="KH-I_KHDC4-BBP"/>
    <property type="match status" value="1"/>
</dbReference>
<feature type="region of interest" description="Disordered" evidence="5">
    <location>
        <begin position="121"/>
        <end position="146"/>
    </location>
</feature>
<feature type="compositionally biased region" description="Polar residues" evidence="5">
    <location>
        <begin position="295"/>
        <end position="304"/>
    </location>
</feature>
<feature type="domain" description="K Homology" evidence="6">
    <location>
        <begin position="178"/>
        <end position="273"/>
    </location>
</feature>
<gene>
    <name evidence="7" type="ORF">KSP40_PGU014357</name>
</gene>
<dbReference type="PANTHER" id="PTHR11208:SF98">
    <property type="entry name" value="RNA-BINDING KH DOMAIN-CONTAINING PROTEIN"/>
    <property type="match status" value="1"/>
</dbReference>
<evidence type="ECO:0000256" key="1">
    <source>
        <dbReference type="ARBA" id="ARBA00022723"/>
    </source>
</evidence>
<protein>
    <recommendedName>
        <fullName evidence="6">K Homology domain-containing protein</fullName>
    </recommendedName>
</protein>
<dbReference type="InterPro" id="IPR032570">
    <property type="entry name" value="SF1-HH"/>
</dbReference>
<dbReference type="InterPro" id="IPR036612">
    <property type="entry name" value="KH_dom_type_1_sf"/>
</dbReference>
<feature type="region of interest" description="Disordered" evidence="5">
    <location>
        <begin position="646"/>
        <end position="683"/>
    </location>
</feature>
<dbReference type="PANTHER" id="PTHR11208">
    <property type="entry name" value="RNA-BINDING PROTEIN RELATED"/>
    <property type="match status" value="1"/>
</dbReference>
<keyword evidence="1" id="KW-0479">Metal-binding</keyword>
<dbReference type="InterPro" id="IPR047086">
    <property type="entry name" value="SF1-HH_sf"/>
</dbReference>
<dbReference type="SUPFAM" id="SSF54791">
    <property type="entry name" value="Eukaryotic type KH-domain (KH-domain type I)"/>
    <property type="match status" value="1"/>
</dbReference>
<dbReference type="Gene3D" id="3.30.1370.10">
    <property type="entry name" value="K Homology domain, type 1"/>
    <property type="match status" value="1"/>
</dbReference>
<feature type="compositionally biased region" description="Low complexity" evidence="5">
    <location>
        <begin position="18"/>
        <end position="31"/>
    </location>
</feature>
<evidence type="ECO:0000256" key="5">
    <source>
        <dbReference type="SAM" id="MobiDB-lite"/>
    </source>
</evidence>
<dbReference type="InterPro" id="IPR045071">
    <property type="entry name" value="BBP-like"/>
</dbReference>
<dbReference type="Proteomes" id="UP001412067">
    <property type="component" value="Unassembled WGS sequence"/>
</dbReference>
<feature type="region of interest" description="Disordered" evidence="5">
    <location>
        <begin position="1"/>
        <end position="31"/>
    </location>
</feature>
<reference evidence="7 8" key="1">
    <citation type="journal article" date="2022" name="Nat. Plants">
        <title>Genomes of leafy and leafless Platanthera orchids illuminate the evolution of mycoheterotrophy.</title>
        <authorList>
            <person name="Li M.H."/>
            <person name="Liu K.W."/>
            <person name="Li Z."/>
            <person name="Lu H.C."/>
            <person name="Ye Q.L."/>
            <person name="Zhang D."/>
            <person name="Wang J.Y."/>
            <person name="Li Y.F."/>
            <person name="Zhong Z.M."/>
            <person name="Liu X."/>
            <person name="Yu X."/>
            <person name="Liu D.K."/>
            <person name="Tu X.D."/>
            <person name="Liu B."/>
            <person name="Hao Y."/>
            <person name="Liao X.Y."/>
            <person name="Jiang Y.T."/>
            <person name="Sun W.H."/>
            <person name="Chen J."/>
            <person name="Chen Y.Q."/>
            <person name="Ai Y."/>
            <person name="Zhai J.W."/>
            <person name="Wu S.S."/>
            <person name="Zhou Z."/>
            <person name="Hsiao Y.Y."/>
            <person name="Wu W.L."/>
            <person name="Chen Y.Y."/>
            <person name="Lin Y.F."/>
            <person name="Hsu J.L."/>
            <person name="Li C.Y."/>
            <person name="Wang Z.W."/>
            <person name="Zhao X."/>
            <person name="Zhong W.Y."/>
            <person name="Ma X.K."/>
            <person name="Ma L."/>
            <person name="Huang J."/>
            <person name="Chen G.Z."/>
            <person name="Huang M.Z."/>
            <person name="Huang L."/>
            <person name="Peng D.H."/>
            <person name="Luo Y.B."/>
            <person name="Zou S.Q."/>
            <person name="Chen S.P."/>
            <person name="Lan S."/>
            <person name="Tsai W.C."/>
            <person name="Van de Peer Y."/>
            <person name="Liu Z.J."/>
        </authorList>
    </citation>
    <scope>NUCLEOTIDE SEQUENCE [LARGE SCALE GENOMIC DNA]</scope>
    <source>
        <strain evidence="7">Lor288</strain>
    </source>
</reference>
<keyword evidence="4" id="KW-0694">RNA-binding</keyword>
<sequence>MSTKLDSPSAVEARHGHSTTSISVSSTVSASSPKVSMFGAKAGFVIPKNKLSGSLVPIFRGGSKGDSGSMGKEDSTKQVQRKTKWGTDLTQDAAVRKGKILAYQTRMEQITQQLKSGLLKLDEDQGSESPEPSSVNSVTNHDDKSQKVELLELERRVLIGEILRLNPSYKAPPDYKPLLKESKVPIPIKSYSGYNFIGLLIGPESNTQKRLEEETGAKVRVYGIKSGLAEKREITKSDISEAQDVYEDLYVHVSADTYEKVDTAVALIELLLTPVSGIAGAAPVVSSSPAANNADLQTANQDSGFSPAPVTVPRPSSLPIRPGQPPFLLYPSPWFPTNVPPHTSSAFMPSFNPTQFPNLRVPPGAPQYFPRPHISSVPRTSSPSVMRPPLLVQLAPRQSSPVPIPQSVATLRSPGPHFEASYEFRSTSNSHLFQSTIYDFAYLFARAFPSWACSNFGNASFHPSILVPAPPRIQAPIPLRPPQSLPATPTSNSSAILSIVSSPVAAPKPLRPISGDFTFQPLRTQPPPASPNAMPGATVAPAPSFTAGATNIRLPPPMLQGYPRLTPALAVAPAIPVSPPSFSRPPPQAPNPLRPPPAYPANFQPAHQNQMIHHLTRPGGSFTVPIQPMLGNAHTSIGGNQIYDPFSPTASSAAPHQGAISAEVKKPETDSEYEDLMASVGVK</sequence>
<keyword evidence="3" id="KW-0862">Zinc</keyword>
<evidence type="ECO:0000313" key="8">
    <source>
        <dbReference type="Proteomes" id="UP001412067"/>
    </source>
</evidence>
<comment type="caution">
    <text evidence="7">The sequence shown here is derived from an EMBL/GenBank/DDBJ whole genome shotgun (WGS) entry which is preliminary data.</text>
</comment>
<dbReference type="SMART" id="SM00322">
    <property type="entry name" value="KH"/>
    <property type="match status" value="1"/>
</dbReference>
<proteinExistence type="predicted"/>
<evidence type="ECO:0000313" key="7">
    <source>
        <dbReference type="EMBL" id="KAK8960251.1"/>
    </source>
</evidence>
<evidence type="ECO:0000256" key="3">
    <source>
        <dbReference type="ARBA" id="ARBA00022833"/>
    </source>
</evidence>
<dbReference type="InterPro" id="IPR055256">
    <property type="entry name" value="KH_1_KHDC4/BBP-like"/>
</dbReference>
<dbReference type="Pfam" id="PF16275">
    <property type="entry name" value="SF1-HH"/>
    <property type="match status" value="1"/>
</dbReference>
<evidence type="ECO:0000256" key="2">
    <source>
        <dbReference type="ARBA" id="ARBA00022771"/>
    </source>
</evidence>
<organism evidence="7 8">
    <name type="scientific">Platanthera guangdongensis</name>
    <dbReference type="NCBI Taxonomy" id="2320717"/>
    <lineage>
        <taxon>Eukaryota</taxon>
        <taxon>Viridiplantae</taxon>
        <taxon>Streptophyta</taxon>
        <taxon>Embryophyta</taxon>
        <taxon>Tracheophyta</taxon>
        <taxon>Spermatophyta</taxon>
        <taxon>Magnoliopsida</taxon>
        <taxon>Liliopsida</taxon>
        <taxon>Asparagales</taxon>
        <taxon>Orchidaceae</taxon>
        <taxon>Orchidoideae</taxon>
        <taxon>Orchideae</taxon>
        <taxon>Orchidinae</taxon>
        <taxon>Platanthera</taxon>
    </lineage>
</organism>
<name>A0ABR2M8P4_9ASPA</name>
<keyword evidence="2" id="KW-0863">Zinc-finger</keyword>
<feature type="region of interest" description="Disordered" evidence="5">
    <location>
        <begin position="294"/>
        <end position="313"/>
    </location>
</feature>
<feature type="region of interest" description="Disordered" evidence="5">
    <location>
        <begin position="515"/>
        <end position="535"/>
    </location>
</feature>
<evidence type="ECO:0000259" key="6">
    <source>
        <dbReference type="SMART" id="SM00322"/>
    </source>
</evidence>
<dbReference type="EMBL" id="JBBWWR010000010">
    <property type="protein sequence ID" value="KAK8960251.1"/>
    <property type="molecule type" value="Genomic_DNA"/>
</dbReference>